<evidence type="ECO:0000256" key="5">
    <source>
        <dbReference type="ARBA" id="ARBA00049534"/>
    </source>
</evidence>
<dbReference type="EC" id="3.5.1.2" evidence="3 6"/>
<evidence type="ECO:0000256" key="1">
    <source>
        <dbReference type="ARBA" id="ARBA00011076"/>
    </source>
</evidence>
<feature type="binding site" evidence="6">
    <location>
        <position position="116"/>
    </location>
    <ligand>
        <name>substrate</name>
    </ligand>
</feature>
<comment type="catalytic activity">
    <reaction evidence="5 6">
        <text>L-glutamine + H2O = L-glutamate + NH4(+)</text>
        <dbReference type="Rhea" id="RHEA:15889"/>
        <dbReference type="ChEBI" id="CHEBI:15377"/>
        <dbReference type="ChEBI" id="CHEBI:28938"/>
        <dbReference type="ChEBI" id="CHEBI:29985"/>
        <dbReference type="ChEBI" id="CHEBI:58359"/>
        <dbReference type="EC" id="3.5.1.2"/>
    </reaction>
</comment>
<feature type="binding site" evidence="6">
    <location>
        <position position="167"/>
    </location>
    <ligand>
        <name>substrate</name>
    </ligand>
</feature>
<evidence type="ECO:0000256" key="6">
    <source>
        <dbReference type="HAMAP-Rule" id="MF_00313"/>
    </source>
</evidence>
<dbReference type="InterPro" id="IPR015868">
    <property type="entry name" value="Glutaminase"/>
</dbReference>
<feature type="binding site" evidence="6">
    <location>
        <position position="261"/>
    </location>
    <ligand>
        <name>substrate</name>
    </ligand>
</feature>
<dbReference type="GO" id="GO:0006537">
    <property type="term" value="P:glutamate biosynthetic process"/>
    <property type="evidence" value="ECO:0007669"/>
    <property type="project" value="TreeGrafter"/>
</dbReference>
<organism evidence="7 8">
    <name type="scientific">Kaistella daneshvariae</name>
    <dbReference type="NCBI Taxonomy" id="2487074"/>
    <lineage>
        <taxon>Bacteria</taxon>
        <taxon>Pseudomonadati</taxon>
        <taxon>Bacteroidota</taxon>
        <taxon>Flavobacteriia</taxon>
        <taxon>Flavobacteriales</taxon>
        <taxon>Weeksellaceae</taxon>
        <taxon>Chryseobacterium group</taxon>
        <taxon>Kaistella</taxon>
    </lineage>
</organism>
<dbReference type="Gene3D" id="3.40.710.10">
    <property type="entry name" value="DD-peptidase/beta-lactamase superfamily"/>
    <property type="match status" value="1"/>
</dbReference>
<comment type="similarity">
    <text evidence="1 6">Belongs to the glutaminase family.</text>
</comment>
<feature type="binding site" evidence="6">
    <location>
        <position position="243"/>
    </location>
    <ligand>
        <name>substrate</name>
    </ligand>
</feature>
<name>A0A3N0WS63_9FLAO</name>
<comment type="subunit">
    <text evidence="2 6">Homotetramer.</text>
</comment>
<feature type="binding site" evidence="6">
    <location>
        <position position="160"/>
    </location>
    <ligand>
        <name>substrate</name>
    </ligand>
</feature>
<keyword evidence="4 6" id="KW-0378">Hydrolase</keyword>
<comment type="caution">
    <text evidence="7">The sequence shown here is derived from an EMBL/GenBank/DDBJ whole genome shotgun (WGS) entry which is preliminary data.</text>
</comment>
<dbReference type="Pfam" id="PF04960">
    <property type="entry name" value="Glutaminase"/>
    <property type="match status" value="1"/>
</dbReference>
<gene>
    <name evidence="6" type="primary">glsA</name>
    <name evidence="7" type="ORF">EGI11_09725</name>
</gene>
<sequence>MMTPDYEKIIAEVFTQVKAEENLGKIADYIPELADISAEKFGVNFTGLNGKNFGFGDSEEKFSIQSISKVFVLAYVYDKMGEKLWSRVDVEPSGNPFNSLVQLEADKGIPRNPFINAGALVICDILLERCTDPKEEILAFIRNLAGDENINFNEKVAESEMQNSFRNSAICNFMKSFGNITSSPADVIEIYCYLCAIEMSCKQLSKSLLFLANEGKIPGSEAQILPFTKVKRINAILLTCGFYDESGEFSFRVGLPGKSGVGGGIIAIYPSHYCITVWSPKLNPKGNSYRGMKFLEEFTTKTGESIF</sequence>
<dbReference type="SUPFAM" id="SSF56601">
    <property type="entry name" value="beta-lactamase/transpeptidase-like"/>
    <property type="match status" value="1"/>
</dbReference>
<dbReference type="Proteomes" id="UP000270224">
    <property type="component" value="Unassembled WGS sequence"/>
</dbReference>
<evidence type="ECO:0000256" key="4">
    <source>
        <dbReference type="ARBA" id="ARBA00022801"/>
    </source>
</evidence>
<keyword evidence="6" id="KW-0007">Acetylation</keyword>
<dbReference type="EMBL" id="RJUG01000004">
    <property type="protein sequence ID" value="ROI07938.1"/>
    <property type="molecule type" value="Genomic_DNA"/>
</dbReference>
<accession>A0A3N0WS63</accession>
<dbReference type="InterPro" id="IPR012338">
    <property type="entry name" value="Beta-lactam/transpept-like"/>
</dbReference>
<dbReference type="PANTHER" id="PTHR12544:SF29">
    <property type="entry name" value="GLUTAMINASE"/>
    <property type="match status" value="1"/>
</dbReference>
<evidence type="ECO:0000313" key="7">
    <source>
        <dbReference type="EMBL" id="ROI07938.1"/>
    </source>
</evidence>
<dbReference type="NCBIfam" id="TIGR03814">
    <property type="entry name" value="Gln_ase"/>
    <property type="match status" value="1"/>
</dbReference>
<dbReference type="FunFam" id="3.40.710.10:FF:000005">
    <property type="entry name" value="Glutaminase"/>
    <property type="match status" value="1"/>
</dbReference>
<evidence type="ECO:0000256" key="3">
    <source>
        <dbReference type="ARBA" id="ARBA00012918"/>
    </source>
</evidence>
<dbReference type="PANTHER" id="PTHR12544">
    <property type="entry name" value="GLUTAMINASE"/>
    <property type="match status" value="1"/>
</dbReference>
<protein>
    <recommendedName>
        <fullName evidence="3 6">Glutaminase</fullName>
        <ecNumber evidence="3 6">3.5.1.2</ecNumber>
    </recommendedName>
</protein>
<dbReference type="NCBIfam" id="NF002133">
    <property type="entry name" value="PRK00971.1-2"/>
    <property type="match status" value="1"/>
</dbReference>
<dbReference type="GO" id="GO:0004359">
    <property type="term" value="F:glutaminase activity"/>
    <property type="evidence" value="ECO:0007669"/>
    <property type="project" value="UniProtKB-UniRule"/>
</dbReference>
<feature type="binding site" evidence="6">
    <location>
        <position position="66"/>
    </location>
    <ligand>
        <name>substrate</name>
    </ligand>
</feature>
<dbReference type="OrthoDB" id="9788822at2"/>
<dbReference type="HAMAP" id="MF_00313">
    <property type="entry name" value="Glutaminase"/>
    <property type="match status" value="1"/>
</dbReference>
<evidence type="ECO:0000256" key="2">
    <source>
        <dbReference type="ARBA" id="ARBA00011881"/>
    </source>
</evidence>
<reference evidence="8" key="1">
    <citation type="submission" date="2018-11" db="EMBL/GenBank/DDBJ databases">
        <title>Proposal to divide the Flavobacteriaceae and reorganize its genera based on Amino Acid Identity values calculated from whole genome sequences.</title>
        <authorList>
            <person name="Nicholson A.C."/>
            <person name="Gulvik C.A."/>
            <person name="Whitney A.M."/>
            <person name="Humrighouse B.W."/>
            <person name="Bell M."/>
            <person name="Holmens B."/>
            <person name="Steigerwalt A."/>
            <person name="Villarma A."/>
            <person name="Sheth M."/>
            <person name="Batra D."/>
            <person name="Pryor J."/>
            <person name="Bernardet J.-F."/>
            <person name="Hugo C."/>
            <person name="Kampfer P."/>
            <person name="Newman J."/>
            <person name="Mcquiston J.R."/>
        </authorList>
    </citation>
    <scope>NUCLEOTIDE SEQUENCE [LARGE SCALE GENOMIC DNA]</scope>
    <source>
        <strain evidence="8">H3056</strain>
    </source>
</reference>
<dbReference type="AlphaFoldDB" id="A0A3N0WS63"/>
<evidence type="ECO:0000313" key="8">
    <source>
        <dbReference type="Proteomes" id="UP000270224"/>
    </source>
</evidence>
<proteinExistence type="inferred from homology"/>
<feature type="binding site" evidence="6">
    <location>
        <position position="191"/>
    </location>
    <ligand>
        <name>substrate</name>
    </ligand>
</feature>
<dbReference type="GO" id="GO:0006543">
    <property type="term" value="P:L-glutamine catabolic process"/>
    <property type="evidence" value="ECO:0007669"/>
    <property type="project" value="TreeGrafter"/>
</dbReference>